<dbReference type="InterPro" id="IPR029058">
    <property type="entry name" value="AB_hydrolase_fold"/>
</dbReference>
<dbReference type="SUPFAM" id="SSF53474">
    <property type="entry name" value="alpha/beta-Hydrolases"/>
    <property type="match status" value="1"/>
</dbReference>
<dbReference type="InterPro" id="IPR000073">
    <property type="entry name" value="AB_hydrolase_1"/>
</dbReference>
<keyword evidence="4" id="KW-1185">Reference proteome</keyword>
<name>A0ABT8HNE6_MYCAO</name>
<dbReference type="Gene3D" id="3.40.50.1820">
    <property type="entry name" value="alpha/beta hydrolase"/>
    <property type="match status" value="1"/>
</dbReference>
<comment type="caution">
    <text evidence="3">The sequence shown here is derived from an EMBL/GenBank/DDBJ whole genome shotgun (WGS) entry which is preliminary data.</text>
</comment>
<feature type="region of interest" description="Disordered" evidence="1">
    <location>
        <begin position="214"/>
        <end position="236"/>
    </location>
</feature>
<reference evidence="3" key="1">
    <citation type="submission" date="2023-07" db="EMBL/GenBank/DDBJ databases">
        <title>Degradation of tert-butanol by M. austroafricanum TBA100.</title>
        <authorList>
            <person name="Helbich S."/>
            <person name="Vainshtein Y."/>
        </authorList>
    </citation>
    <scope>NUCLEOTIDE SEQUENCE</scope>
    <source>
        <strain evidence="3">TBA100</strain>
    </source>
</reference>
<accession>A0ABT8HNE6</accession>
<dbReference type="RefSeq" id="WP_208676028.1">
    <property type="nucleotide sequence ID" value="NZ_CP070380.1"/>
</dbReference>
<evidence type="ECO:0000313" key="4">
    <source>
        <dbReference type="Proteomes" id="UP001172687"/>
    </source>
</evidence>
<protein>
    <submittedName>
        <fullName evidence="3">Alpha/beta fold hydrolase</fullName>
    </submittedName>
</protein>
<evidence type="ECO:0000259" key="2">
    <source>
        <dbReference type="Pfam" id="PF00561"/>
    </source>
</evidence>
<dbReference type="Proteomes" id="UP001172687">
    <property type="component" value="Unassembled WGS sequence"/>
</dbReference>
<keyword evidence="3" id="KW-0378">Hydrolase</keyword>
<dbReference type="EMBL" id="JAUHTC010000098">
    <property type="protein sequence ID" value="MDN4522284.1"/>
    <property type="molecule type" value="Genomic_DNA"/>
</dbReference>
<evidence type="ECO:0000313" key="3">
    <source>
        <dbReference type="EMBL" id="MDN4522284.1"/>
    </source>
</evidence>
<gene>
    <name evidence="3" type="ORF">QYF68_31345</name>
</gene>
<evidence type="ECO:0000256" key="1">
    <source>
        <dbReference type="SAM" id="MobiDB-lite"/>
    </source>
</evidence>
<organism evidence="3 4">
    <name type="scientific">Mycolicibacterium austroafricanum</name>
    <name type="common">Mycobacterium austroafricanum</name>
    <dbReference type="NCBI Taxonomy" id="39687"/>
    <lineage>
        <taxon>Bacteria</taxon>
        <taxon>Bacillati</taxon>
        <taxon>Actinomycetota</taxon>
        <taxon>Actinomycetes</taxon>
        <taxon>Mycobacteriales</taxon>
        <taxon>Mycobacteriaceae</taxon>
        <taxon>Mycolicibacterium</taxon>
    </lineage>
</organism>
<dbReference type="Pfam" id="PF00561">
    <property type="entry name" value="Abhydrolase_1"/>
    <property type="match status" value="1"/>
</dbReference>
<feature type="domain" description="AB hydrolase-1" evidence="2">
    <location>
        <begin position="79"/>
        <end position="165"/>
    </location>
</feature>
<dbReference type="GO" id="GO:0016787">
    <property type="term" value="F:hydrolase activity"/>
    <property type="evidence" value="ECO:0007669"/>
    <property type="project" value="UniProtKB-KW"/>
</dbReference>
<proteinExistence type="predicted"/>
<sequence length="422" mass="46075">MTKYEYDRIPYLVAYQNNSGVRDVYGGVAELVVLESYLLKPKTVESAAGAAPAATSDTGAAPAATSDTGAAPAATSDTVLVFMHPIGGGAYLPMINALARAGHHVIYCNSRFRGTDSALLMEKVVEDLGECIKDAKNRLGYSKVVLAGWSGGGSLSAYYQQQAQNPTVTASPSGDGPDLTKLDLIPADGIMLLAAHISRHGTMTEWLDASILDESDPTKRDPELDLYNPDNPNQPPYSQEFLERYREAQIARNRRITKWVKEKLSELRANGRPDDEFAFVVHGTMADPRWLDPTVDPNERTPGTCYLGDPQVVNMSPVGLARFCTLRSWLSQWSFDDAHGDAVKCGPDIAVPALVIGNLADDACTPSHTRRIFEAIGHQDKEMHEISGANHYYAGPDQRDKLREAVGIVTDWLKRHDFAGTR</sequence>